<keyword evidence="9" id="KW-1185">Reference proteome</keyword>
<evidence type="ECO:0000313" key="9">
    <source>
        <dbReference type="Proteomes" id="UP000231960"/>
    </source>
</evidence>
<keyword evidence="2" id="KW-0479">Metal-binding</keyword>
<dbReference type="PROSITE" id="PS00198">
    <property type="entry name" value="4FE4S_FER_1"/>
    <property type="match status" value="1"/>
</dbReference>
<proteinExistence type="predicted"/>
<gene>
    <name evidence="8" type="ORF">CDL10_10910</name>
</gene>
<feature type="transmembrane region" description="Helical" evidence="6">
    <location>
        <begin position="218"/>
        <end position="236"/>
    </location>
</feature>
<comment type="caution">
    <text evidence="8">The sequence shown here is derived from an EMBL/GenBank/DDBJ whole genome shotgun (WGS) entry which is preliminary data.</text>
</comment>
<keyword evidence="6" id="KW-0812">Transmembrane</keyword>
<dbReference type="InterPro" id="IPR051460">
    <property type="entry name" value="HdrC_iron-sulfur_subunit"/>
</dbReference>
<evidence type="ECO:0000256" key="3">
    <source>
        <dbReference type="ARBA" id="ARBA00023002"/>
    </source>
</evidence>
<reference evidence="8 9" key="1">
    <citation type="submission" date="2017-06" db="EMBL/GenBank/DDBJ databases">
        <title>Description of Avrilella dinanensis gen. nov. sp. nov.</title>
        <authorList>
            <person name="Leyer C."/>
            <person name="Sassi M."/>
            <person name="Minet J."/>
            <person name="Kayal S."/>
            <person name="Cattoir V."/>
        </authorList>
    </citation>
    <scope>NUCLEOTIDE SEQUENCE [LARGE SCALE GENOMIC DNA]</scope>
    <source>
        <strain evidence="8 9">UR159</strain>
    </source>
</reference>
<protein>
    <submittedName>
        <fullName evidence="8">Fe-S oxidoreductase</fullName>
    </submittedName>
</protein>
<dbReference type="Gene3D" id="1.20.950.20">
    <property type="entry name" value="Transmembrane di-heme cytochromes, Chain C"/>
    <property type="match status" value="1"/>
</dbReference>
<dbReference type="PANTHER" id="PTHR43255:SF1">
    <property type="entry name" value="IRON-SULFUR-BINDING OXIDOREDUCTASE FADF-RELATED"/>
    <property type="match status" value="1"/>
</dbReference>
<feature type="transmembrane region" description="Helical" evidence="6">
    <location>
        <begin position="152"/>
        <end position="170"/>
    </location>
</feature>
<dbReference type="Proteomes" id="UP000231960">
    <property type="component" value="Unassembled WGS sequence"/>
</dbReference>
<dbReference type="EMBL" id="NIPO01000001">
    <property type="protein sequence ID" value="PJR04998.1"/>
    <property type="molecule type" value="Genomic_DNA"/>
</dbReference>
<keyword evidence="1" id="KW-0004">4Fe-4S</keyword>
<dbReference type="InterPro" id="IPR017896">
    <property type="entry name" value="4Fe4S_Fe-S-bd"/>
</dbReference>
<dbReference type="GO" id="GO:0051539">
    <property type="term" value="F:4 iron, 4 sulfur cluster binding"/>
    <property type="evidence" value="ECO:0007669"/>
    <property type="project" value="UniProtKB-KW"/>
</dbReference>
<feature type="transmembrane region" description="Helical" evidence="6">
    <location>
        <begin position="109"/>
        <end position="131"/>
    </location>
</feature>
<dbReference type="RefSeq" id="WP_100678557.1">
    <property type="nucleotide sequence ID" value="NZ_NIPO01000001.1"/>
</dbReference>
<evidence type="ECO:0000256" key="5">
    <source>
        <dbReference type="ARBA" id="ARBA00023014"/>
    </source>
</evidence>
<organism evidence="8 9">
    <name type="scientific">Avrilella dinanensis</name>
    <dbReference type="NCBI Taxonomy" id="2008672"/>
    <lineage>
        <taxon>Bacteria</taxon>
        <taxon>Pseudomonadati</taxon>
        <taxon>Bacteroidota</taxon>
        <taxon>Flavobacteriia</taxon>
        <taxon>Flavobacteriales</taxon>
        <taxon>Flavobacteriaceae</taxon>
        <taxon>Avrilella</taxon>
    </lineage>
</organism>
<keyword evidence="5" id="KW-0411">Iron-sulfur</keyword>
<sequence length="446" mass="50354">MQIISSIIFVILAVAGFGIFAVNARKIYRNIMLGQSVNRTDRPADRWKNVLLIAFGQKKMFARPVPALLHLAIYVAFMITQIELIEIFIDGIFGTHRIFKEPLGGFYTFMISLIEILSVGALTATIIFLYRRNLLKLPRLNMKEMLGWPKKDANLILIMEIILVLCIFTMNGTDEVLYNMGKSHFEGQGSFGFTVSQHLGPAVFGSLSEGTLHILERVGWWGHFMMVLAFLNYLYFSKHLHILLAFPNTYFANLNPEGQFDNLESVTNEVKLMMDPNADPFAAPAPDENSVPAKFGASDVMDLNRVQLLNAYTCTECGRCTSSCPANITGKKLSPRLIMMKTRDRLEEVGKNIDANKGTFVDDGKSLLNDYITPEELWACTTCNACVEECPVQISPLSIIMDMRRFLVMEQSAAPVELNNMMTNIENNAAPWPYNQMDRLNWKDEN</sequence>
<evidence type="ECO:0000256" key="2">
    <source>
        <dbReference type="ARBA" id="ARBA00022723"/>
    </source>
</evidence>
<keyword evidence="6" id="KW-1133">Transmembrane helix</keyword>
<dbReference type="PROSITE" id="PS51379">
    <property type="entry name" value="4FE4S_FER_2"/>
    <property type="match status" value="1"/>
</dbReference>
<dbReference type="AlphaFoldDB" id="A0A2M9R810"/>
<feature type="domain" description="4Fe-4S ferredoxin-type" evidence="7">
    <location>
        <begin position="304"/>
        <end position="336"/>
    </location>
</feature>
<dbReference type="OrthoDB" id="9769677at2"/>
<dbReference type="GO" id="GO:0005886">
    <property type="term" value="C:plasma membrane"/>
    <property type="evidence" value="ECO:0007669"/>
    <property type="project" value="TreeGrafter"/>
</dbReference>
<evidence type="ECO:0000256" key="1">
    <source>
        <dbReference type="ARBA" id="ARBA00022485"/>
    </source>
</evidence>
<name>A0A2M9R810_9FLAO</name>
<keyword evidence="3" id="KW-0560">Oxidoreductase</keyword>
<keyword evidence="4" id="KW-0408">Iron</keyword>
<dbReference type="InterPro" id="IPR036197">
    <property type="entry name" value="NarG-like_sf"/>
</dbReference>
<keyword evidence="6" id="KW-0472">Membrane</keyword>
<dbReference type="GO" id="GO:0016491">
    <property type="term" value="F:oxidoreductase activity"/>
    <property type="evidence" value="ECO:0007669"/>
    <property type="project" value="UniProtKB-KW"/>
</dbReference>
<dbReference type="SUPFAM" id="SSF46548">
    <property type="entry name" value="alpha-helical ferredoxin"/>
    <property type="match status" value="1"/>
</dbReference>
<feature type="transmembrane region" description="Helical" evidence="6">
    <location>
        <begin position="67"/>
        <end position="89"/>
    </location>
</feature>
<dbReference type="SUPFAM" id="SSF103501">
    <property type="entry name" value="Respiratory nitrate reductase 1 gamma chain"/>
    <property type="match status" value="1"/>
</dbReference>
<dbReference type="Pfam" id="PF13187">
    <property type="entry name" value="Fer4_9"/>
    <property type="match status" value="1"/>
</dbReference>
<evidence type="ECO:0000313" key="8">
    <source>
        <dbReference type="EMBL" id="PJR04998.1"/>
    </source>
</evidence>
<dbReference type="GO" id="GO:0046872">
    <property type="term" value="F:metal ion binding"/>
    <property type="evidence" value="ECO:0007669"/>
    <property type="project" value="UniProtKB-KW"/>
</dbReference>
<dbReference type="PANTHER" id="PTHR43255">
    <property type="entry name" value="IRON-SULFUR-BINDING OXIDOREDUCTASE FADF-RELATED-RELATED"/>
    <property type="match status" value="1"/>
</dbReference>
<evidence type="ECO:0000256" key="4">
    <source>
        <dbReference type="ARBA" id="ARBA00023004"/>
    </source>
</evidence>
<dbReference type="InterPro" id="IPR017900">
    <property type="entry name" value="4Fe4S_Fe_S_CS"/>
</dbReference>
<evidence type="ECO:0000256" key="6">
    <source>
        <dbReference type="SAM" id="Phobius"/>
    </source>
</evidence>
<feature type="transmembrane region" description="Helical" evidence="6">
    <location>
        <begin position="6"/>
        <end position="24"/>
    </location>
</feature>
<accession>A0A2M9R810</accession>
<dbReference type="InterPro" id="IPR009051">
    <property type="entry name" value="Helical_ferredxn"/>
</dbReference>
<dbReference type="Gene3D" id="1.10.1060.10">
    <property type="entry name" value="Alpha-helical ferredoxin"/>
    <property type="match status" value="1"/>
</dbReference>
<evidence type="ECO:0000259" key="7">
    <source>
        <dbReference type="PROSITE" id="PS51379"/>
    </source>
</evidence>